<keyword evidence="4" id="KW-0689">Ribosomal protein</keyword>
<dbReference type="AlphaFoldDB" id="A0A840IIJ5"/>
<dbReference type="InterPro" id="IPR016181">
    <property type="entry name" value="Acyl_CoA_acyltransferase"/>
</dbReference>
<proteinExistence type="predicted"/>
<dbReference type="GO" id="GO:0016747">
    <property type="term" value="F:acyltransferase activity, transferring groups other than amino-acyl groups"/>
    <property type="evidence" value="ECO:0007669"/>
    <property type="project" value="InterPro"/>
</dbReference>
<evidence type="ECO:0000313" key="5">
    <source>
        <dbReference type="Proteomes" id="UP000585272"/>
    </source>
</evidence>
<dbReference type="InterPro" id="IPR050832">
    <property type="entry name" value="Bact_Acetyltransf"/>
</dbReference>
<dbReference type="PROSITE" id="PS51186">
    <property type="entry name" value="GNAT"/>
    <property type="match status" value="1"/>
</dbReference>
<dbReference type="CDD" id="cd04301">
    <property type="entry name" value="NAT_SF"/>
    <property type="match status" value="1"/>
</dbReference>
<sequence length="168" mass="18592">MVATGGRRAEIALRPIEPADQPFLLALYASTREHELAPVPFTPEQKAAFLAQQFDAQSRHYAHYRDTTFELVLVDGVPAGRLLVGRWERETRIVDVALMPAFRGAGIGKRLLEPVLAEAEARGVPATIHVERTNPAQRLYARLGFTPVADEGVYQRWERRPGGHGAAS</sequence>
<dbReference type="Gene3D" id="3.40.630.30">
    <property type="match status" value="1"/>
</dbReference>
<gene>
    <name evidence="4" type="ORF">BDZ31_003369</name>
</gene>
<keyword evidence="1" id="KW-0808">Transferase</keyword>
<reference evidence="4 5" key="1">
    <citation type="submission" date="2020-08" db="EMBL/GenBank/DDBJ databases">
        <title>Genomic Encyclopedia of Archaeal and Bacterial Type Strains, Phase II (KMG-II): from individual species to whole genera.</title>
        <authorList>
            <person name="Goeker M."/>
        </authorList>
    </citation>
    <scope>NUCLEOTIDE SEQUENCE [LARGE SCALE GENOMIC DNA]</scope>
    <source>
        <strain evidence="4 5">DSM 23288</strain>
    </source>
</reference>
<keyword evidence="4" id="KW-0687">Ribonucleoprotein</keyword>
<dbReference type="GO" id="GO:0005840">
    <property type="term" value="C:ribosome"/>
    <property type="evidence" value="ECO:0007669"/>
    <property type="project" value="UniProtKB-KW"/>
</dbReference>
<keyword evidence="5" id="KW-1185">Reference proteome</keyword>
<dbReference type="PANTHER" id="PTHR43877">
    <property type="entry name" value="AMINOALKYLPHOSPHONATE N-ACETYLTRANSFERASE-RELATED-RELATED"/>
    <property type="match status" value="1"/>
</dbReference>
<evidence type="ECO:0000313" key="4">
    <source>
        <dbReference type="EMBL" id="MBB4663768.1"/>
    </source>
</evidence>
<dbReference type="Proteomes" id="UP000585272">
    <property type="component" value="Unassembled WGS sequence"/>
</dbReference>
<dbReference type="InterPro" id="IPR000182">
    <property type="entry name" value="GNAT_dom"/>
</dbReference>
<evidence type="ECO:0000256" key="1">
    <source>
        <dbReference type="ARBA" id="ARBA00022679"/>
    </source>
</evidence>
<protein>
    <submittedName>
        <fullName evidence="4">Ribosomal protein S18 acetylase RimI-like enzyme</fullName>
    </submittedName>
</protein>
<keyword evidence="2" id="KW-0012">Acyltransferase</keyword>
<evidence type="ECO:0000259" key="3">
    <source>
        <dbReference type="PROSITE" id="PS51186"/>
    </source>
</evidence>
<comment type="caution">
    <text evidence="4">The sequence shown here is derived from an EMBL/GenBank/DDBJ whole genome shotgun (WGS) entry which is preliminary data.</text>
</comment>
<dbReference type="PANTHER" id="PTHR43877:SF2">
    <property type="entry name" value="AMINOALKYLPHOSPHONATE N-ACETYLTRANSFERASE-RELATED"/>
    <property type="match status" value="1"/>
</dbReference>
<evidence type="ECO:0000256" key="2">
    <source>
        <dbReference type="ARBA" id="ARBA00023315"/>
    </source>
</evidence>
<dbReference type="RefSeq" id="WP_183343499.1">
    <property type="nucleotide sequence ID" value="NZ_JACHNU010000005.1"/>
</dbReference>
<accession>A0A840IIJ5</accession>
<feature type="domain" description="N-acetyltransferase" evidence="3">
    <location>
        <begin position="11"/>
        <end position="163"/>
    </location>
</feature>
<dbReference type="EMBL" id="JACHNU010000005">
    <property type="protein sequence ID" value="MBB4663768.1"/>
    <property type="molecule type" value="Genomic_DNA"/>
</dbReference>
<dbReference type="SUPFAM" id="SSF55729">
    <property type="entry name" value="Acyl-CoA N-acyltransferases (Nat)"/>
    <property type="match status" value="1"/>
</dbReference>
<organism evidence="4 5">
    <name type="scientific">Conexibacter arvalis</name>
    <dbReference type="NCBI Taxonomy" id="912552"/>
    <lineage>
        <taxon>Bacteria</taxon>
        <taxon>Bacillati</taxon>
        <taxon>Actinomycetota</taxon>
        <taxon>Thermoleophilia</taxon>
        <taxon>Solirubrobacterales</taxon>
        <taxon>Conexibacteraceae</taxon>
        <taxon>Conexibacter</taxon>
    </lineage>
</organism>
<dbReference type="Pfam" id="PF00583">
    <property type="entry name" value="Acetyltransf_1"/>
    <property type="match status" value="1"/>
</dbReference>
<name>A0A840IIJ5_9ACTN</name>